<name>A0ACC0TS84_9AGAM</name>
<dbReference type="Proteomes" id="UP001207468">
    <property type="component" value="Unassembled WGS sequence"/>
</dbReference>
<evidence type="ECO:0000313" key="1">
    <source>
        <dbReference type="EMBL" id="KAI9440286.1"/>
    </source>
</evidence>
<proteinExistence type="predicted"/>
<organism evidence="1 2">
    <name type="scientific">Russula earlei</name>
    <dbReference type="NCBI Taxonomy" id="71964"/>
    <lineage>
        <taxon>Eukaryota</taxon>
        <taxon>Fungi</taxon>
        <taxon>Dikarya</taxon>
        <taxon>Basidiomycota</taxon>
        <taxon>Agaricomycotina</taxon>
        <taxon>Agaricomycetes</taxon>
        <taxon>Russulales</taxon>
        <taxon>Russulaceae</taxon>
        <taxon>Russula</taxon>
    </lineage>
</organism>
<gene>
    <name evidence="1" type="ORF">F5148DRAFT_1154061</name>
</gene>
<dbReference type="EMBL" id="JAGFNK010000766">
    <property type="protein sequence ID" value="KAI9440286.1"/>
    <property type="molecule type" value="Genomic_DNA"/>
</dbReference>
<keyword evidence="2" id="KW-1185">Reference proteome</keyword>
<protein>
    <submittedName>
        <fullName evidence="1">Uncharacterized protein</fullName>
    </submittedName>
</protein>
<comment type="caution">
    <text evidence="1">The sequence shown here is derived from an EMBL/GenBank/DDBJ whole genome shotgun (WGS) entry which is preliminary data.</text>
</comment>
<sequence length="986" mass="110447">MDDLDRLRILDSAIPSLQNTISLLPRSEPRRALRVQFLALARRERHGFTRQQDDLEQAILLFTEAIFLPLPWDGCPLNIVDIFFLIIVSFILETGKPEDVKWGIRYLRYLHDQPFMPFDFPRSHVTKILVESLVLQMKLDPGDVIGDIDEMAGLCHELLHSDISKASLTTTIKAFVDAVLTHFGTQSESMPSEKVIGCLRKANQCLPDLHLVSIALTKSLHIRFRTTLLNDDYEEAMVILDPVISIPAGDRPSEFQGPALASLDDPIRPHLIKELATMEGQRDVHFAVTGGNRDPRLAFQGCSGFPQIPPFRDLSVSLSQSCNGSSNLTAISIEQHMYALVSYRHITEMADIEEAIKYYRLVIASSAIVGHGTATLAGNSLGKVLQKAFSCTRNVDYLTEAISVLRDLLSITDASGNHFMLAGALIEPLYARFLHLHYEEDLDEMMQLCHVAVNNQRVTTPVRLNALRLWARVTHNFGHPSTSTAYDTVISLMQDSLTFTPTLESQHSRLVVIPSDQELPLDYASYLVHTGRPEKAIEILERGRSLLWSEMRGLRTSIDRLHSADPQLANKFAAVNRDLEMVTLNTDGDRGDGGLDDTDQMGLLLLPQKKLLDDRDGLISKVRSLPGFESFLKAPSFDTLRFAALNGPVIVINHSKRGSDILILHHNSPPSIIPTANDFYDRAIQIRDRLVKCRSSDQHGLDSKQYQQQLRSVLSGLYDIVGQPVIERLRFLKIPEQSRVWWLPTSVFCSLPLHAMGPIPSCDGRRRYFLDLYIPSYTPTLSALIESRKPSKETFEKPSGPSHGTARSISPRGVARDRYDTRAQHKCNNTYVKQSNAFCCCGEPPRPSVFPLQHGKPFDASFKLHNDERLTLLDLIQSQLPAAEFAFLSACHTAELTEGSIADEALHLTAAMQYCGFRSVVGTMWGMADSDGPELVGHFYKSLFSKSESGSAYYERSARALRNAMRGLRKKGLPLERWVNFVHYGA</sequence>
<accession>A0ACC0TS84</accession>
<reference evidence="1" key="1">
    <citation type="submission" date="2021-03" db="EMBL/GenBank/DDBJ databases">
        <title>Evolutionary priming and transition to the ectomycorrhizal habit in an iconic lineage of mushroom-forming fungi: is preadaptation a requirement?</title>
        <authorList>
            <consortium name="DOE Joint Genome Institute"/>
            <person name="Looney B.P."/>
            <person name="Miyauchi S."/>
            <person name="Morin E."/>
            <person name="Drula E."/>
            <person name="Courty P.E."/>
            <person name="Chicoki N."/>
            <person name="Fauchery L."/>
            <person name="Kohler A."/>
            <person name="Kuo A."/>
            <person name="LaButti K."/>
            <person name="Pangilinan J."/>
            <person name="Lipzen A."/>
            <person name="Riley R."/>
            <person name="Andreopoulos W."/>
            <person name="He G."/>
            <person name="Johnson J."/>
            <person name="Barry K.W."/>
            <person name="Grigoriev I.V."/>
            <person name="Nagy L."/>
            <person name="Hibbett D."/>
            <person name="Henrissat B."/>
            <person name="Matheny P.B."/>
            <person name="Labbe J."/>
            <person name="Martin A.F."/>
        </authorList>
    </citation>
    <scope>NUCLEOTIDE SEQUENCE</scope>
    <source>
        <strain evidence="1">BPL698</strain>
    </source>
</reference>
<evidence type="ECO:0000313" key="2">
    <source>
        <dbReference type="Proteomes" id="UP001207468"/>
    </source>
</evidence>